<dbReference type="KEGG" id="pcre:NCTC12858_00434"/>
<keyword evidence="3" id="KW-1185">Reference proteome</keyword>
<evidence type="ECO:0000256" key="1">
    <source>
        <dbReference type="SAM" id="Phobius"/>
    </source>
</evidence>
<accession>A0A2X4PIV7</accession>
<proteinExistence type="predicted"/>
<dbReference type="EMBL" id="LS483447">
    <property type="protein sequence ID" value="SQH72610.1"/>
    <property type="molecule type" value="Genomic_DNA"/>
</dbReference>
<keyword evidence="1" id="KW-0472">Membrane</keyword>
<feature type="transmembrane region" description="Helical" evidence="1">
    <location>
        <begin position="6"/>
        <end position="26"/>
    </location>
</feature>
<dbReference type="Proteomes" id="UP000249300">
    <property type="component" value="Chromosome 1"/>
</dbReference>
<evidence type="ECO:0000313" key="3">
    <source>
        <dbReference type="Proteomes" id="UP000249300"/>
    </source>
</evidence>
<organism evidence="2 3">
    <name type="scientific">Porphyromonas crevioricanis</name>
    <dbReference type="NCBI Taxonomy" id="393921"/>
    <lineage>
        <taxon>Bacteria</taxon>
        <taxon>Pseudomonadati</taxon>
        <taxon>Bacteroidota</taxon>
        <taxon>Bacteroidia</taxon>
        <taxon>Bacteroidales</taxon>
        <taxon>Porphyromonadaceae</taxon>
        <taxon>Porphyromonas</taxon>
    </lineage>
</organism>
<feature type="transmembrane region" description="Helical" evidence="1">
    <location>
        <begin position="76"/>
        <end position="96"/>
    </location>
</feature>
<feature type="transmembrane region" description="Helical" evidence="1">
    <location>
        <begin position="38"/>
        <end position="56"/>
    </location>
</feature>
<dbReference type="RefSeq" id="WP_023940608.1">
    <property type="nucleotide sequence ID" value="NZ_LS483447.1"/>
</dbReference>
<gene>
    <name evidence="2" type="ORF">NCTC12858_00434</name>
</gene>
<evidence type="ECO:0000313" key="2">
    <source>
        <dbReference type="EMBL" id="SQH72610.1"/>
    </source>
</evidence>
<protein>
    <submittedName>
        <fullName evidence="2">Uncharacterized protein</fullName>
    </submittedName>
</protein>
<reference evidence="2 3" key="1">
    <citation type="submission" date="2018-06" db="EMBL/GenBank/DDBJ databases">
        <authorList>
            <consortium name="Pathogen Informatics"/>
            <person name="Doyle S."/>
        </authorList>
    </citation>
    <scope>NUCLEOTIDE SEQUENCE [LARGE SCALE GENOMIC DNA]</scope>
    <source>
        <strain evidence="2 3">NCTC12858</strain>
    </source>
</reference>
<name>A0A2X4PIV7_9PORP</name>
<keyword evidence="1" id="KW-1133">Transmembrane helix</keyword>
<dbReference type="AlphaFoldDB" id="A0A2X4PIV7"/>
<keyword evidence="1" id="KW-0812">Transmembrane</keyword>
<sequence length="98" mass="10904">MIPFTGPGIILVLVVYFGGILLVGKLPFVSSLPFKTQVLLVLLTHVVLSVVNYFLAKFLNRNGVKNTVAGLRLEKVVLFMSIVFSFIILLMVYGEFKE</sequence>